<organism evidence="2 3">
    <name type="scientific">Paenibacillus thalictri</name>
    <dbReference type="NCBI Taxonomy" id="2527873"/>
    <lineage>
        <taxon>Bacteria</taxon>
        <taxon>Bacillati</taxon>
        <taxon>Bacillota</taxon>
        <taxon>Bacilli</taxon>
        <taxon>Bacillales</taxon>
        <taxon>Paenibacillaceae</taxon>
        <taxon>Paenibacillus</taxon>
    </lineage>
</organism>
<protein>
    <submittedName>
        <fullName evidence="2">Gfo/Idh/MocA family oxidoreductase</fullName>
    </submittedName>
</protein>
<keyword evidence="3" id="KW-1185">Reference proteome</keyword>
<dbReference type="GO" id="GO:0000166">
    <property type="term" value="F:nucleotide binding"/>
    <property type="evidence" value="ECO:0007669"/>
    <property type="project" value="InterPro"/>
</dbReference>
<dbReference type="PANTHER" id="PTHR43708:SF8">
    <property type="entry name" value="OXIDOREDUCTASE"/>
    <property type="match status" value="1"/>
</dbReference>
<dbReference type="InterPro" id="IPR036291">
    <property type="entry name" value="NAD(P)-bd_dom_sf"/>
</dbReference>
<proteinExistence type="predicted"/>
<feature type="domain" description="Gfo/Idh/MocA-like oxidoreductase N-terminal" evidence="1">
    <location>
        <begin position="2"/>
        <end position="118"/>
    </location>
</feature>
<reference evidence="2 3" key="1">
    <citation type="submission" date="2019-02" db="EMBL/GenBank/DDBJ databases">
        <title>Paenibacillus sp. nov., isolated from surface-sterilized tissue of Thalictrum simplex L.</title>
        <authorList>
            <person name="Tuo L."/>
        </authorList>
    </citation>
    <scope>NUCLEOTIDE SEQUENCE [LARGE SCALE GENOMIC DNA]</scope>
    <source>
        <strain evidence="2 3">N2SHLJ1</strain>
    </source>
</reference>
<evidence type="ECO:0000313" key="2">
    <source>
        <dbReference type="EMBL" id="TBL78537.1"/>
    </source>
</evidence>
<name>A0A4Q9DTL6_9BACL</name>
<evidence type="ECO:0000313" key="3">
    <source>
        <dbReference type="Proteomes" id="UP000293142"/>
    </source>
</evidence>
<dbReference type="Gene3D" id="3.40.50.720">
    <property type="entry name" value="NAD(P)-binding Rossmann-like Domain"/>
    <property type="match status" value="1"/>
</dbReference>
<dbReference type="InterPro" id="IPR051317">
    <property type="entry name" value="Gfo/Idh/MocA_oxidoreduct"/>
</dbReference>
<dbReference type="OrthoDB" id="2551007at2"/>
<comment type="caution">
    <text evidence="2">The sequence shown here is derived from an EMBL/GenBank/DDBJ whole genome shotgun (WGS) entry which is preliminary data.</text>
</comment>
<dbReference type="PANTHER" id="PTHR43708">
    <property type="entry name" value="CONSERVED EXPRESSED OXIDOREDUCTASE (EUROFUNG)"/>
    <property type="match status" value="1"/>
</dbReference>
<dbReference type="AlphaFoldDB" id="A0A4Q9DTL6"/>
<dbReference type="Pfam" id="PF01408">
    <property type="entry name" value="GFO_IDH_MocA"/>
    <property type="match status" value="1"/>
</dbReference>
<dbReference type="SUPFAM" id="SSF51735">
    <property type="entry name" value="NAD(P)-binding Rossmann-fold domains"/>
    <property type="match status" value="1"/>
</dbReference>
<sequence>MKVCLIGCGRQSQTAHGPALQRYRNGRPDLRLAACCDLDKQLAEQFRYQFGFERAYGHMDDMLNAEKPDAVIVSVTEKRSASVAANILERRIPLLLEKPPGMTLQEARALAGIAAQGGGVPHRVAFNRRYMPLTRKLRECSAELLDTQRIYAIEYEMVRVRRTDPDFSTTAIHAIDTARYLACSAYKQVRFHYRELPHLGDGAADMTLTGSFANGIFFRVGLHPVSGVNVEKVILRGEERSFELTYPVWGPPFVGGRLEYTEAGKPYVWEEAGKEEPLSAFGYEEQLCGFLEALRSGRGADSNDLRSTLQSVDLMECLRNRRTSWQCAQQQE</sequence>
<dbReference type="EMBL" id="SIRE01000009">
    <property type="protein sequence ID" value="TBL78537.1"/>
    <property type="molecule type" value="Genomic_DNA"/>
</dbReference>
<dbReference type="Proteomes" id="UP000293142">
    <property type="component" value="Unassembled WGS sequence"/>
</dbReference>
<dbReference type="Gene3D" id="3.30.360.10">
    <property type="entry name" value="Dihydrodipicolinate Reductase, domain 2"/>
    <property type="match status" value="1"/>
</dbReference>
<dbReference type="InterPro" id="IPR000683">
    <property type="entry name" value="Gfo/Idh/MocA-like_OxRdtase_N"/>
</dbReference>
<accession>A0A4Q9DTL6</accession>
<evidence type="ECO:0000259" key="1">
    <source>
        <dbReference type="Pfam" id="PF01408"/>
    </source>
</evidence>
<gene>
    <name evidence="2" type="ORF">EYB31_13605</name>
</gene>
<dbReference type="RefSeq" id="WP_131013893.1">
    <property type="nucleotide sequence ID" value="NZ_SIRE01000009.1"/>
</dbReference>